<dbReference type="InterPro" id="IPR007210">
    <property type="entry name" value="ABC_Gly_betaine_transp_sub-bd"/>
</dbReference>
<keyword evidence="5 9" id="KW-1133">Transmembrane helix</keyword>
<dbReference type="PANTHER" id="PTHR47737">
    <property type="entry name" value="GLYCINE BETAINE/PROLINE BETAINE TRANSPORT SYSTEM PERMEASE PROTEIN PROW"/>
    <property type="match status" value="1"/>
</dbReference>
<dbReference type="PANTHER" id="PTHR47737:SF1">
    <property type="entry name" value="GLYCINE BETAINE_PROLINE BETAINE TRANSPORT SYSTEM PERMEASE PROTEIN PROW"/>
    <property type="match status" value="1"/>
</dbReference>
<dbReference type="InterPro" id="IPR000515">
    <property type="entry name" value="MetI-like"/>
</dbReference>
<dbReference type="Pfam" id="PF00528">
    <property type="entry name" value="BPD_transp_1"/>
    <property type="match status" value="1"/>
</dbReference>
<name>A0ABU7PHK3_9ACTN</name>
<comment type="similarity">
    <text evidence="8">In the N-terminal section; belongs to the binding-protein-dependent transport system permease family.</text>
</comment>
<dbReference type="SUPFAM" id="SSF53850">
    <property type="entry name" value="Periplasmic binding protein-like II"/>
    <property type="match status" value="1"/>
</dbReference>
<dbReference type="CDD" id="cd13639">
    <property type="entry name" value="PBP2_OpuAC_like"/>
    <property type="match status" value="1"/>
</dbReference>
<feature type="transmembrane region" description="Helical" evidence="9">
    <location>
        <begin position="301"/>
        <end position="321"/>
    </location>
</feature>
<feature type="domain" description="ABC transmembrane type-1" evidence="10">
    <location>
        <begin position="87"/>
        <end position="266"/>
    </location>
</feature>
<keyword evidence="2 9" id="KW-0813">Transport</keyword>
<evidence type="ECO:0000256" key="3">
    <source>
        <dbReference type="ARBA" id="ARBA00022475"/>
    </source>
</evidence>
<keyword evidence="4 9" id="KW-0812">Transmembrane</keyword>
<proteinExistence type="inferred from homology"/>
<evidence type="ECO:0000256" key="5">
    <source>
        <dbReference type="ARBA" id="ARBA00022989"/>
    </source>
</evidence>
<accession>A0ABU7PHK3</accession>
<evidence type="ECO:0000313" key="11">
    <source>
        <dbReference type="EMBL" id="MEE4545231.1"/>
    </source>
</evidence>
<comment type="caution">
    <text evidence="11">The sequence shown here is derived from an EMBL/GenBank/DDBJ whole genome shotgun (WGS) entry which is preliminary data.</text>
</comment>
<protein>
    <submittedName>
        <fullName evidence="11">ABC transporter permease/substrate binding protein</fullName>
    </submittedName>
</protein>
<evidence type="ECO:0000256" key="7">
    <source>
        <dbReference type="ARBA" id="ARBA00035642"/>
    </source>
</evidence>
<evidence type="ECO:0000256" key="1">
    <source>
        <dbReference type="ARBA" id="ARBA00004141"/>
    </source>
</evidence>
<feature type="transmembrane region" description="Helical" evidence="9">
    <location>
        <begin position="134"/>
        <end position="160"/>
    </location>
</feature>
<comment type="similarity">
    <text evidence="7">In the C-terminal section; belongs to the OsmX family.</text>
</comment>
<keyword evidence="3" id="KW-1003">Cell membrane</keyword>
<dbReference type="PROSITE" id="PS50928">
    <property type="entry name" value="ABC_TM1"/>
    <property type="match status" value="1"/>
</dbReference>
<dbReference type="CDD" id="cd06261">
    <property type="entry name" value="TM_PBP2"/>
    <property type="match status" value="1"/>
</dbReference>
<dbReference type="Gene3D" id="3.10.105.10">
    <property type="entry name" value="Dipeptide-binding Protein, Domain 3"/>
    <property type="match status" value="2"/>
</dbReference>
<comment type="similarity">
    <text evidence="9">Belongs to the binding-protein-dependent transport system permease family.</text>
</comment>
<feature type="transmembrane region" description="Helical" evidence="9">
    <location>
        <begin position="201"/>
        <end position="227"/>
    </location>
</feature>
<gene>
    <name evidence="11" type="ORF">V2S66_25085</name>
</gene>
<comment type="subcellular location">
    <subcellularLocation>
        <location evidence="9">Cell membrane</location>
        <topology evidence="9">Multi-pass membrane protein</topology>
    </subcellularLocation>
    <subcellularLocation>
        <location evidence="1">Membrane</location>
        <topology evidence="1">Multi-pass membrane protein</topology>
    </subcellularLocation>
</comment>
<feature type="transmembrane region" description="Helical" evidence="9">
    <location>
        <begin position="49"/>
        <end position="78"/>
    </location>
</feature>
<dbReference type="EMBL" id="JAZEWV010000026">
    <property type="protein sequence ID" value="MEE4545231.1"/>
    <property type="molecule type" value="Genomic_DNA"/>
</dbReference>
<evidence type="ECO:0000256" key="8">
    <source>
        <dbReference type="ARBA" id="ARBA00035652"/>
    </source>
</evidence>
<dbReference type="Gene3D" id="3.40.190.100">
    <property type="entry name" value="Glycine betaine-binding periplasmic protein, domain 2"/>
    <property type="match status" value="1"/>
</dbReference>
<keyword evidence="6 9" id="KW-0472">Membrane</keyword>
<dbReference type="InterPro" id="IPR035906">
    <property type="entry name" value="MetI-like_sf"/>
</dbReference>
<dbReference type="RefSeq" id="WP_330798653.1">
    <property type="nucleotide sequence ID" value="NZ_JAZEWV010000026.1"/>
</dbReference>
<feature type="transmembrane region" description="Helical" evidence="9">
    <location>
        <begin position="239"/>
        <end position="262"/>
    </location>
</feature>
<dbReference type="Gene3D" id="1.10.3720.10">
    <property type="entry name" value="MetI-like"/>
    <property type="match status" value="1"/>
</dbReference>
<feature type="transmembrane region" description="Helical" evidence="9">
    <location>
        <begin position="90"/>
        <end position="114"/>
    </location>
</feature>
<evidence type="ECO:0000259" key="10">
    <source>
        <dbReference type="PROSITE" id="PS50928"/>
    </source>
</evidence>
<sequence>MPRIHLGNWAQDAVDWLTRHLSWLFDAISTVVNGMYDGVEWVLGGPPPLLMAAILAVIAFWMRGVVAGVLAFAGFALIDSVAQWQQAMQSLSLVVVSAAVALVLAVPLGIWAARRRTVGLVVRPVLDVMQTLPAFVYLIPAIIFFSLGTVPAVIATIVFAMPVGVRMTELGIRQVDPELVEAAEAFGTPPLGTLLRVQLPLALPTVMAGVNQVIMLALSMVVIGGMVGAEGLGSTVFGAISQVDIGLGFEGGVSVVVLAIYLDRITGALGEQVSPLGRRALASMRASVHGFGVLRYRPRPAVGVAGVAILALVAGGMGVFGDSGSGATTATGAANVGKGRSVRIGAFNWDESVASANLWKQVLTQRGYRAQVSTYDPGAAFTGLSSGSLDYLTDAWLPTTHASYLRQYGKDYRDLGAWYGRTSLEVSVPSYVKGVHTMADLKGRSGQFGGRIIGIEPGAGEMKLLSTKVLPGYGLDKEYKLVASSTAGMLAELKRDYAQKKPVAVVLWSPHWAYSTYAMTKLADPKGLWGPGDSIHDLANKGSAAKLPQVASWMRNFTMTEARLGSLEAAIQKAGEGNTEAGVKAWMAANPGTVDRMAPVGAG</sequence>
<evidence type="ECO:0000256" key="4">
    <source>
        <dbReference type="ARBA" id="ARBA00022692"/>
    </source>
</evidence>
<evidence type="ECO:0000256" key="9">
    <source>
        <dbReference type="RuleBase" id="RU363032"/>
    </source>
</evidence>
<evidence type="ECO:0000256" key="2">
    <source>
        <dbReference type="ARBA" id="ARBA00022448"/>
    </source>
</evidence>
<organism evidence="11 12">
    <name type="scientific">Actinacidiphila polyblastidii</name>
    <dbReference type="NCBI Taxonomy" id="3110430"/>
    <lineage>
        <taxon>Bacteria</taxon>
        <taxon>Bacillati</taxon>
        <taxon>Actinomycetota</taxon>
        <taxon>Actinomycetes</taxon>
        <taxon>Kitasatosporales</taxon>
        <taxon>Streptomycetaceae</taxon>
        <taxon>Actinacidiphila</taxon>
    </lineage>
</organism>
<dbReference type="Pfam" id="PF04069">
    <property type="entry name" value="OpuAC"/>
    <property type="match status" value="1"/>
</dbReference>
<evidence type="ECO:0000256" key="6">
    <source>
        <dbReference type="ARBA" id="ARBA00023136"/>
    </source>
</evidence>
<keyword evidence="12" id="KW-1185">Reference proteome</keyword>
<reference evidence="11 12" key="1">
    <citation type="submission" date="2023-12" db="EMBL/GenBank/DDBJ databases">
        <title>Streptomyces sp. V4-01.</title>
        <authorList>
            <person name="Somphong A."/>
            <person name="Phongsopitanun W."/>
        </authorList>
    </citation>
    <scope>NUCLEOTIDE SEQUENCE [LARGE SCALE GENOMIC DNA]</scope>
    <source>
        <strain evidence="11 12">V4-01</strain>
    </source>
</reference>
<dbReference type="Proteomes" id="UP001344658">
    <property type="component" value="Unassembled WGS sequence"/>
</dbReference>
<dbReference type="SUPFAM" id="SSF161098">
    <property type="entry name" value="MetI-like"/>
    <property type="match status" value="1"/>
</dbReference>
<evidence type="ECO:0000313" key="12">
    <source>
        <dbReference type="Proteomes" id="UP001344658"/>
    </source>
</evidence>